<evidence type="ECO:0000256" key="5">
    <source>
        <dbReference type="ARBA" id="ARBA00023136"/>
    </source>
</evidence>
<evidence type="ECO:0000313" key="8">
    <source>
        <dbReference type="Proteomes" id="UP001268089"/>
    </source>
</evidence>
<protein>
    <submittedName>
        <fullName evidence="7">Threonine/homoserine/homoserine lactone efflux protein</fullName>
    </submittedName>
</protein>
<evidence type="ECO:0000256" key="2">
    <source>
        <dbReference type="ARBA" id="ARBA00022475"/>
    </source>
</evidence>
<dbReference type="PIRSF" id="PIRSF006324">
    <property type="entry name" value="LeuE"/>
    <property type="match status" value="1"/>
</dbReference>
<accession>A0ABU1ZSS5</accession>
<evidence type="ECO:0000256" key="3">
    <source>
        <dbReference type="ARBA" id="ARBA00022692"/>
    </source>
</evidence>
<evidence type="ECO:0000313" key="7">
    <source>
        <dbReference type="EMBL" id="MDR7308614.1"/>
    </source>
</evidence>
<feature type="transmembrane region" description="Helical" evidence="6">
    <location>
        <begin position="40"/>
        <end position="68"/>
    </location>
</feature>
<proteinExistence type="predicted"/>
<dbReference type="InterPro" id="IPR001123">
    <property type="entry name" value="LeuE-type"/>
</dbReference>
<name>A0ABU1ZSS5_9BURK</name>
<gene>
    <name evidence="7" type="ORF">J2X15_003930</name>
</gene>
<evidence type="ECO:0000256" key="4">
    <source>
        <dbReference type="ARBA" id="ARBA00022989"/>
    </source>
</evidence>
<reference evidence="7 8" key="1">
    <citation type="submission" date="2023-07" db="EMBL/GenBank/DDBJ databases">
        <title>Sorghum-associated microbial communities from plants grown in Nebraska, USA.</title>
        <authorList>
            <person name="Schachtman D."/>
        </authorList>
    </citation>
    <scope>NUCLEOTIDE SEQUENCE [LARGE SCALE GENOMIC DNA]</scope>
    <source>
        <strain evidence="7 8">BE308</strain>
    </source>
</reference>
<feature type="transmembrane region" description="Helical" evidence="6">
    <location>
        <begin position="156"/>
        <end position="182"/>
    </location>
</feature>
<keyword evidence="8" id="KW-1185">Reference proteome</keyword>
<feature type="transmembrane region" description="Helical" evidence="6">
    <location>
        <begin position="74"/>
        <end position="92"/>
    </location>
</feature>
<dbReference type="Pfam" id="PF01810">
    <property type="entry name" value="LysE"/>
    <property type="match status" value="1"/>
</dbReference>
<feature type="transmembrane region" description="Helical" evidence="6">
    <location>
        <begin position="6"/>
        <end position="28"/>
    </location>
</feature>
<comment type="caution">
    <text evidence="7">The sequence shown here is derived from an EMBL/GenBank/DDBJ whole genome shotgun (WGS) entry which is preliminary data.</text>
</comment>
<dbReference type="Proteomes" id="UP001268089">
    <property type="component" value="Unassembled WGS sequence"/>
</dbReference>
<organism evidence="7 8">
    <name type="scientific">Rhodoferax saidenbachensis</name>
    <dbReference type="NCBI Taxonomy" id="1484693"/>
    <lineage>
        <taxon>Bacteria</taxon>
        <taxon>Pseudomonadati</taxon>
        <taxon>Pseudomonadota</taxon>
        <taxon>Betaproteobacteria</taxon>
        <taxon>Burkholderiales</taxon>
        <taxon>Comamonadaceae</taxon>
        <taxon>Rhodoferax</taxon>
    </lineage>
</organism>
<dbReference type="RefSeq" id="WP_310346159.1">
    <property type="nucleotide sequence ID" value="NZ_JAVDXO010000012.1"/>
</dbReference>
<evidence type="ECO:0000256" key="1">
    <source>
        <dbReference type="ARBA" id="ARBA00004651"/>
    </source>
</evidence>
<dbReference type="PANTHER" id="PTHR30086">
    <property type="entry name" value="ARGININE EXPORTER PROTEIN ARGO"/>
    <property type="match status" value="1"/>
</dbReference>
<sequence>MAIDQLLLFMAAGVLLNLTPGPDVLYIVTHALRRGARAGMVAALGITAGCFVHIFAAAVGVSALMAASATAFTVLKWVGAAYLVYVGLRLLLAKSESAMQLGAASADSTGASGQNGLKTIFLRGFGTNALNPKVALFFLAFVPQFIAPGVENKPLAFLLLGLLFNFNGMWVNLGWAVAAAWLARRASKVFTAGPPQGENAPPRGAATRAAVERGGIFLWLDRIAGAMFVGFGIKLALTAAPKA</sequence>
<keyword evidence="4 6" id="KW-1133">Transmembrane helix</keyword>
<dbReference type="PANTHER" id="PTHR30086:SF20">
    <property type="entry name" value="ARGININE EXPORTER PROTEIN ARGO-RELATED"/>
    <property type="match status" value="1"/>
</dbReference>
<comment type="subcellular location">
    <subcellularLocation>
        <location evidence="1">Cell membrane</location>
        <topology evidence="1">Multi-pass membrane protein</topology>
    </subcellularLocation>
</comment>
<evidence type="ECO:0000256" key="6">
    <source>
        <dbReference type="SAM" id="Phobius"/>
    </source>
</evidence>
<keyword evidence="3 6" id="KW-0812">Transmembrane</keyword>
<dbReference type="EMBL" id="JAVDXO010000012">
    <property type="protein sequence ID" value="MDR7308614.1"/>
    <property type="molecule type" value="Genomic_DNA"/>
</dbReference>
<keyword evidence="5 6" id="KW-0472">Membrane</keyword>
<keyword evidence="2" id="KW-1003">Cell membrane</keyword>
<feature type="transmembrane region" description="Helical" evidence="6">
    <location>
        <begin position="130"/>
        <end position="150"/>
    </location>
</feature>